<sequence length="126" mass="14124">MILQSLCQTPSFSLTTPEIRNYKSHNTNPVNIKSGHGGQEGVFRASRYTDFGMSGPSFGVEYPEPLVFHHPRAGRKGPKRIQGPGRCRKPQREGWVYLAVRDEPGAVFYGKFTPKPVMTRPKNPLP</sequence>
<dbReference type="AlphaFoldDB" id="C6HC92"/>
<evidence type="ECO:0000313" key="2">
    <source>
        <dbReference type="EMBL" id="EER42182.1"/>
    </source>
</evidence>
<dbReference type="VEuPathDB" id="FungiDB:HCDG_03641"/>
<dbReference type="Proteomes" id="UP000002624">
    <property type="component" value="Unassembled WGS sequence"/>
</dbReference>
<protein>
    <submittedName>
        <fullName evidence="2">Uncharacterized protein</fullName>
    </submittedName>
</protein>
<dbReference type="EMBL" id="GG692422">
    <property type="protein sequence ID" value="EER42182.1"/>
    <property type="molecule type" value="Genomic_DNA"/>
</dbReference>
<organism evidence="2 3">
    <name type="scientific">Ajellomyces capsulatus (strain H143)</name>
    <name type="common">Darling's disease fungus</name>
    <name type="synonym">Histoplasma capsulatum</name>
    <dbReference type="NCBI Taxonomy" id="544712"/>
    <lineage>
        <taxon>Eukaryota</taxon>
        <taxon>Fungi</taxon>
        <taxon>Dikarya</taxon>
        <taxon>Ascomycota</taxon>
        <taxon>Pezizomycotina</taxon>
        <taxon>Eurotiomycetes</taxon>
        <taxon>Eurotiomycetidae</taxon>
        <taxon>Onygenales</taxon>
        <taxon>Ajellomycetaceae</taxon>
        <taxon>Histoplasma</taxon>
    </lineage>
</organism>
<proteinExistence type="predicted"/>
<dbReference type="HOGENOM" id="CLU_1981001_0_0_1"/>
<reference evidence="3" key="1">
    <citation type="submission" date="2009-05" db="EMBL/GenBank/DDBJ databases">
        <title>The genome sequence of Ajellomyces capsulatus strain H143.</title>
        <authorList>
            <person name="Champion M."/>
            <person name="Cuomo C.A."/>
            <person name="Ma L.-J."/>
            <person name="Henn M.R."/>
            <person name="Sil A."/>
            <person name="Goldman B."/>
            <person name="Young S.K."/>
            <person name="Kodira C.D."/>
            <person name="Zeng Q."/>
            <person name="Koehrsen M."/>
            <person name="Alvarado L."/>
            <person name="Berlin A.M."/>
            <person name="Borenstein D."/>
            <person name="Chen Z."/>
            <person name="Engels R."/>
            <person name="Freedman E."/>
            <person name="Gellesch M."/>
            <person name="Goldberg J."/>
            <person name="Griggs A."/>
            <person name="Gujja S."/>
            <person name="Heiman D.I."/>
            <person name="Hepburn T.A."/>
            <person name="Howarth C."/>
            <person name="Jen D."/>
            <person name="Larson L."/>
            <person name="Lewis B."/>
            <person name="Mehta T."/>
            <person name="Park D."/>
            <person name="Pearson M."/>
            <person name="Roberts A."/>
            <person name="Saif S."/>
            <person name="Shea T.D."/>
            <person name="Shenoy N."/>
            <person name="Sisk P."/>
            <person name="Stolte C."/>
            <person name="Sykes S."/>
            <person name="Walk T."/>
            <person name="White J."/>
            <person name="Yandava C."/>
            <person name="Klein B."/>
            <person name="McEwen J.G."/>
            <person name="Puccia R."/>
            <person name="Goldman G.H."/>
            <person name="Felipe M.S."/>
            <person name="Nino-Vega G."/>
            <person name="San-Blas G."/>
            <person name="Taylor J.W."/>
            <person name="Mendoza L."/>
            <person name="Galagan J.E."/>
            <person name="Nusbaum C."/>
            <person name="Birren B.W."/>
        </authorList>
    </citation>
    <scope>NUCLEOTIDE SEQUENCE [LARGE SCALE GENOMIC DNA]</scope>
    <source>
        <strain evidence="3">H143</strain>
    </source>
</reference>
<gene>
    <name evidence="2" type="ORF">HCDG_03641</name>
</gene>
<evidence type="ECO:0000313" key="3">
    <source>
        <dbReference type="Proteomes" id="UP000002624"/>
    </source>
</evidence>
<evidence type="ECO:0000256" key="1">
    <source>
        <dbReference type="SAM" id="MobiDB-lite"/>
    </source>
</evidence>
<feature type="region of interest" description="Disordered" evidence="1">
    <location>
        <begin position="69"/>
        <end position="89"/>
    </location>
</feature>
<feature type="compositionally biased region" description="Basic residues" evidence="1">
    <location>
        <begin position="69"/>
        <end position="79"/>
    </location>
</feature>
<accession>C6HC92</accession>
<name>C6HC92_AJECH</name>